<keyword evidence="1 3" id="KW-0547">Nucleotide-binding</keyword>
<protein>
    <submittedName>
        <fullName evidence="6">Phosphatidylinositol-3-phosphate/phosphatidylinos itol 5-kinase type III</fullName>
    </submittedName>
</protein>
<feature type="region of interest" description="Disordered" evidence="4">
    <location>
        <begin position="488"/>
        <end position="524"/>
    </location>
</feature>
<feature type="compositionally biased region" description="Polar residues" evidence="4">
    <location>
        <begin position="489"/>
        <end position="508"/>
    </location>
</feature>
<dbReference type="GO" id="GO:0005524">
    <property type="term" value="F:ATP binding"/>
    <property type="evidence" value="ECO:0007669"/>
    <property type="project" value="UniProtKB-UniRule"/>
</dbReference>
<dbReference type="PROSITE" id="PS51455">
    <property type="entry name" value="PIPK"/>
    <property type="match status" value="1"/>
</dbReference>
<feature type="region of interest" description="Disordered" evidence="4">
    <location>
        <begin position="187"/>
        <end position="272"/>
    </location>
</feature>
<dbReference type="Proteomes" id="UP000728185">
    <property type="component" value="Unassembled WGS sequence"/>
</dbReference>
<sequence length="668" mass="74017">MYIALSIRNVYVQSISSAVYQSSECENSSGMHSPQSVRKYFLPISESSSASAASSGVRRLIHTLLPSSSELKPFDEPFPPHEHPQLSLADDISQTVLKRSQNTSFLIQQAEANGASARSPEYLQNLVQHLRFSVPDVFVNDKELTSIIAYALSTHEYERHLVDLHSVVNTQTSMNSLQIGQCALLESDNKPKDSSGQPSPASSVNTVRDMKRSMTADKDPLLPNSTRTSMTSNRSGDHSLADSVSGKSLASSATSNPHTNHMQKTSGSNNNLFAVPTQNPPISSHVVTGTGVAGASGSERPGPGNNRHIKIQFSDSTTQFFCCVYYASEFFRLRQLLLSQGDVGFIRSLSRCYQWDARGGKSGSLFMKTNDDRFVVKELSSIEMKTFHEISKQYFDYLIGAALEQRLCVLSRILGVFHVGFKNSASGEAHRFDVLVMENLFHDRPKLRFIYDLKGSLRKRLADEQSDVRRPNETVDVGSNMIGVCDSSVGGSSNTDALNSRTQNQRSDSVILESGQASTADGQSQARKHVPVLLDQNLLNASVDSPLYLRVHSKNALSHCLQVDTAFLTNLFIMDYSLLVGVDPSTNQLVIGLIDYLRKFTLDKRLEMLIKQTITSAQGPMPTILTPDLYRERFLFQMDSYFPLVPDQWYDSLAEHVETWRVAPAQST</sequence>
<feature type="compositionally biased region" description="Basic and acidic residues" evidence="4">
    <location>
        <begin position="208"/>
        <end position="220"/>
    </location>
</feature>
<gene>
    <name evidence="6" type="ORF">FBUS_02344</name>
</gene>
<evidence type="ECO:0000313" key="7">
    <source>
        <dbReference type="Proteomes" id="UP000728185"/>
    </source>
</evidence>
<feature type="compositionally biased region" description="Polar residues" evidence="4">
    <location>
        <begin position="515"/>
        <end position="524"/>
    </location>
</feature>
<dbReference type="OrthoDB" id="158357at2759"/>
<evidence type="ECO:0000256" key="4">
    <source>
        <dbReference type="SAM" id="MobiDB-lite"/>
    </source>
</evidence>
<accession>A0A8E0S0T5</accession>
<dbReference type="EMBL" id="LUCM01004865">
    <property type="protein sequence ID" value="KAA0193705.1"/>
    <property type="molecule type" value="Genomic_DNA"/>
</dbReference>
<dbReference type="InterPro" id="IPR027483">
    <property type="entry name" value="PInositol-4-P-4/5-kinase_C_sf"/>
</dbReference>
<feature type="compositionally biased region" description="Polar residues" evidence="4">
    <location>
        <begin position="245"/>
        <end position="272"/>
    </location>
</feature>
<evidence type="ECO:0000313" key="6">
    <source>
        <dbReference type="EMBL" id="KAA0193705.1"/>
    </source>
</evidence>
<reference evidence="6" key="1">
    <citation type="submission" date="2019-05" db="EMBL/GenBank/DDBJ databases">
        <title>Annotation for the trematode Fasciolopsis buski.</title>
        <authorList>
            <person name="Choi Y.-J."/>
        </authorList>
    </citation>
    <scope>NUCLEOTIDE SEQUENCE</scope>
    <source>
        <strain evidence="6">HT</strain>
        <tissue evidence="6">Whole worm</tissue>
    </source>
</reference>
<dbReference type="InterPro" id="IPR044769">
    <property type="entry name" value="PIKfyve_PIPKc"/>
</dbReference>
<dbReference type="Gene3D" id="3.30.800.10">
    <property type="entry name" value="Phosphatidylinositol Phosphate Kinase II Beta"/>
    <property type="match status" value="1"/>
</dbReference>
<keyword evidence="3" id="KW-0808">Transferase</keyword>
<dbReference type="SMART" id="SM00330">
    <property type="entry name" value="PIPKc"/>
    <property type="match status" value="1"/>
</dbReference>
<dbReference type="GO" id="GO:0010008">
    <property type="term" value="C:endosome membrane"/>
    <property type="evidence" value="ECO:0007669"/>
    <property type="project" value="TreeGrafter"/>
</dbReference>
<proteinExistence type="predicted"/>
<dbReference type="InterPro" id="IPR002498">
    <property type="entry name" value="PInositol-4-P-4/5-kinase_core"/>
</dbReference>
<name>A0A8E0S0T5_9TREM</name>
<dbReference type="AlphaFoldDB" id="A0A8E0S0T5"/>
<feature type="compositionally biased region" description="Polar residues" evidence="4">
    <location>
        <begin position="194"/>
        <end position="206"/>
    </location>
</feature>
<dbReference type="SUPFAM" id="SSF56104">
    <property type="entry name" value="SAICAR synthase-like"/>
    <property type="match status" value="2"/>
</dbReference>
<dbReference type="PANTHER" id="PTHR45748">
    <property type="entry name" value="1-PHOSPHATIDYLINOSITOL 3-PHOSPHATE 5-KINASE-RELATED"/>
    <property type="match status" value="1"/>
</dbReference>
<keyword evidence="2 3" id="KW-0067">ATP-binding</keyword>
<comment type="caution">
    <text evidence="6">The sequence shown here is derived from an EMBL/GenBank/DDBJ whole genome shotgun (WGS) entry which is preliminary data.</text>
</comment>
<dbReference type="CDD" id="cd17300">
    <property type="entry name" value="PIPKc_PIKfyve"/>
    <property type="match status" value="1"/>
</dbReference>
<dbReference type="InterPro" id="IPR027484">
    <property type="entry name" value="PInositol-4-P-5-kinase_N"/>
</dbReference>
<dbReference type="PANTHER" id="PTHR45748:SF7">
    <property type="entry name" value="1-PHOSPHATIDYLINOSITOL 3-PHOSPHATE 5-KINASE-RELATED"/>
    <property type="match status" value="1"/>
</dbReference>
<dbReference type="GO" id="GO:0046854">
    <property type="term" value="P:phosphatidylinositol phosphate biosynthetic process"/>
    <property type="evidence" value="ECO:0007669"/>
    <property type="project" value="TreeGrafter"/>
</dbReference>
<dbReference type="Gene3D" id="3.30.810.10">
    <property type="entry name" value="2-Layer Sandwich"/>
    <property type="match status" value="1"/>
</dbReference>
<evidence type="ECO:0000256" key="3">
    <source>
        <dbReference type="PROSITE-ProRule" id="PRU00781"/>
    </source>
</evidence>
<feature type="compositionally biased region" description="Low complexity" evidence="4">
    <location>
        <begin position="224"/>
        <end position="234"/>
    </location>
</feature>
<organism evidence="6 7">
    <name type="scientific">Fasciolopsis buskii</name>
    <dbReference type="NCBI Taxonomy" id="27845"/>
    <lineage>
        <taxon>Eukaryota</taxon>
        <taxon>Metazoa</taxon>
        <taxon>Spiralia</taxon>
        <taxon>Lophotrochozoa</taxon>
        <taxon>Platyhelminthes</taxon>
        <taxon>Trematoda</taxon>
        <taxon>Digenea</taxon>
        <taxon>Plagiorchiida</taxon>
        <taxon>Echinostomata</taxon>
        <taxon>Echinostomatoidea</taxon>
        <taxon>Fasciolidae</taxon>
        <taxon>Fasciolopsis</taxon>
    </lineage>
</organism>
<evidence type="ECO:0000256" key="1">
    <source>
        <dbReference type="ARBA" id="ARBA00022741"/>
    </source>
</evidence>
<feature type="domain" description="PIPK" evidence="5">
    <location>
        <begin position="245"/>
        <end position="642"/>
    </location>
</feature>
<evidence type="ECO:0000259" key="5">
    <source>
        <dbReference type="PROSITE" id="PS51455"/>
    </source>
</evidence>
<dbReference type="Pfam" id="PF01504">
    <property type="entry name" value="PIP5K"/>
    <property type="match status" value="1"/>
</dbReference>
<keyword evidence="7" id="KW-1185">Reference proteome</keyword>
<evidence type="ECO:0000256" key="2">
    <source>
        <dbReference type="ARBA" id="ARBA00022840"/>
    </source>
</evidence>
<keyword evidence="3" id="KW-0418">Kinase</keyword>
<dbReference type="GO" id="GO:0000285">
    <property type="term" value="F:1-phosphatidylinositol-3-phosphate 5-kinase activity"/>
    <property type="evidence" value="ECO:0007669"/>
    <property type="project" value="InterPro"/>
</dbReference>